<comment type="caution">
    <text evidence="3">The sequence shown here is derived from an EMBL/GenBank/DDBJ whole genome shotgun (WGS) entry which is preliminary data.</text>
</comment>
<dbReference type="RefSeq" id="WP_124327629.1">
    <property type="nucleotide sequence ID" value="NZ_BEXT01000001.1"/>
</dbReference>
<evidence type="ECO:0000256" key="1">
    <source>
        <dbReference type="SAM" id="MobiDB-lite"/>
    </source>
</evidence>
<feature type="compositionally biased region" description="Polar residues" evidence="1">
    <location>
        <begin position="123"/>
        <end position="142"/>
    </location>
</feature>
<dbReference type="EMBL" id="BEXT01000001">
    <property type="protein sequence ID" value="GBC60183.1"/>
    <property type="molecule type" value="Genomic_DNA"/>
</dbReference>
<dbReference type="InterPro" id="IPR003583">
    <property type="entry name" value="Hlx-hairpin-Hlx_DNA-bd_motif"/>
</dbReference>
<organism evidence="3 4">
    <name type="scientific">Desulfonema ishimotonii</name>
    <dbReference type="NCBI Taxonomy" id="45657"/>
    <lineage>
        <taxon>Bacteria</taxon>
        <taxon>Pseudomonadati</taxon>
        <taxon>Thermodesulfobacteriota</taxon>
        <taxon>Desulfobacteria</taxon>
        <taxon>Desulfobacterales</taxon>
        <taxon>Desulfococcaceae</taxon>
        <taxon>Desulfonema</taxon>
    </lineage>
</organism>
<proteinExistence type="predicted"/>
<keyword evidence="4" id="KW-1185">Reference proteome</keyword>
<dbReference type="SMART" id="SM00278">
    <property type="entry name" value="HhH1"/>
    <property type="match status" value="2"/>
</dbReference>
<dbReference type="GO" id="GO:0015627">
    <property type="term" value="C:type II protein secretion system complex"/>
    <property type="evidence" value="ECO:0007669"/>
    <property type="project" value="TreeGrafter"/>
</dbReference>
<evidence type="ECO:0000313" key="3">
    <source>
        <dbReference type="EMBL" id="GBC60183.1"/>
    </source>
</evidence>
<dbReference type="GO" id="GO:0003677">
    <property type="term" value="F:DNA binding"/>
    <property type="evidence" value="ECO:0007669"/>
    <property type="project" value="InterPro"/>
</dbReference>
<dbReference type="SUPFAM" id="SSF47781">
    <property type="entry name" value="RuvA domain 2-like"/>
    <property type="match status" value="1"/>
</dbReference>
<dbReference type="Gene3D" id="1.10.150.280">
    <property type="entry name" value="AF1531-like domain"/>
    <property type="match status" value="1"/>
</dbReference>
<reference evidence="4" key="2">
    <citation type="submission" date="2019-01" db="EMBL/GenBank/DDBJ databases">
        <title>Genome sequence of Desulfonema ishimotonii strain Tokyo 01.</title>
        <authorList>
            <person name="Fukui M."/>
        </authorList>
    </citation>
    <scope>NUCLEOTIDE SEQUENCE [LARGE SCALE GENOMIC DNA]</scope>
    <source>
        <strain evidence="4">Tokyo 01</strain>
    </source>
</reference>
<feature type="region of interest" description="Disordered" evidence="1">
    <location>
        <begin position="118"/>
        <end position="142"/>
    </location>
</feature>
<feature type="domain" description="Helix-hairpin-helix DNA-binding motif class 1" evidence="2">
    <location>
        <begin position="68"/>
        <end position="87"/>
    </location>
</feature>
<dbReference type="InterPro" id="IPR010994">
    <property type="entry name" value="RuvA_2-like"/>
</dbReference>
<feature type="domain" description="Helix-hairpin-helix DNA-binding motif class 1" evidence="2">
    <location>
        <begin position="38"/>
        <end position="57"/>
    </location>
</feature>
<evidence type="ECO:0000313" key="4">
    <source>
        <dbReference type="Proteomes" id="UP000288096"/>
    </source>
</evidence>
<gene>
    <name evidence="3" type="ORF">DENIS_1134</name>
</gene>
<dbReference type="Proteomes" id="UP000288096">
    <property type="component" value="Unassembled WGS sequence"/>
</dbReference>
<dbReference type="PANTHER" id="PTHR21180:SF32">
    <property type="entry name" value="ENDONUCLEASE_EXONUCLEASE_PHOSPHATASE FAMILY DOMAIN-CONTAINING PROTEIN 1"/>
    <property type="match status" value="1"/>
</dbReference>
<sequence>MPVIKRFMVVFVALTFVLGAAGAVLGGEKIDINKATVDELSQLKNIGPKKAAAIVAYRDKNGPFKTPGDLINVSGIGAKTFEANKDLITVGPSAPKVDTKALDTGKVTSPATKAVDTGKKVTPTATKVTDTGKTSATVEKKK</sequence>
<dbReference type="OrthoDB" id="5296317at2"/>
<dbReference type="NCBIfam" id="TIGR00426">
    <property type="entry name" value="competence protein ComEA helix-hairpin-helix repeat region"/>
    <property type="match status" value="1"/>
</dbReference>
<dbReference type="PANTHER" id="PTHR21180">
    <property type="entry name" value="ENDONUCLEASE/EXONUCLEASE/PHOSPHATASE FAMILY DOMAIN-CONTAINING PROTEIN 1"/>
    <property type="match status" value="1"/>
</dbReference>
<dbReference type="AlphaFoldDB" id="A0A401FTA1"/>
<accession>A0A401FTA1</accession>
<dbReference type="GO" id="GO:0006281">
    <property type="term" value="P:DNA repair"/>
    <property type="evidence" value="ECO:0007669"/>
    <property type="project" value="InterPro"/>
</dbReference>
<dbReference type="InterPro" id="IPR051675">
    <property type="entry name" value="Endo/Exo/Phosphatase_dom_1"/>
</dbReference>
<reference evidence="4" key="1">
    <citation type="submission" date="2017-11" db="EMBL/GenBank/DDBJ databases">
        <authorList>
            <person name="Watanabe M."/>
            <person name="Kojima H."/>
        </authorList>
    </citation>
    <scope>NUCLEOTIDE SEQUENCE [LARGE SCALE GENOMIC DNA]</scope>
    <source>
        <strain evidence="4">Tokyo 01</strain>
    </source>
</reference>
<name>A0A401FTA1_9BACT</name>
<dbReference type="InterPro" id="IPR004509">
    <property type="entry name" value="Competence_ComEA_HhH"/>
</dbReference>
<protein>
    <recommendedName>
        <fullName evidence="2">Helix-hairpin-helix DNA-binding motif class 1 domain-containing protein</fullName>
    </recommendedName>
</protein>
<evidence type="ECO:0000259" key="2">
    <source>
        <dbReference type="SMART" id="SM00278"/>
    </source>
</evidence>
<dbReference type="Pfam" id="PF12836">
    <property type="entry name" value="HHH_3"/>
    <property type="match status" value="1"/>
</dbReference>
<dbReference type="GO" id="GO:0015628">
    <property type="term" value="P:protein secretion by the type II secretion system"/>
    <property type="evidence" value="ECO:0007669"/>
    <property type="project" value="TreeGrafter"/>
</dbReference>